<dbReference type="EMBL" id="KB201621">
    <property type="protein sequence ID" value="ESO95596.1"/>
    <property type="molecule type" value="Genomic_DNA"/>
</dbReference>
<dbReference type="Proteomes" id="UP000030746">
    <property type="component" value="Unassembled WGS sequence"/>
</dbReference>
<dbReference type="KEGG" id="lgi:LOTGIDRAFT_144586"/>
<evidence type="ECO:0000313" key="1">
    <source>
        <dbReference type="EMBL" id="ESO87644.1"/>
    </source>
</evidence>
<dbReference type="CTD" id="20234851"/>
<dbReference type="PANTHER" id="PTHR33332">
    <property type="entry name" value="REVERSE TRANSCRIPTASE DOMAIN-CONTAINING PROTEIN"/>
    <property type="match status" value="1"/>
</dbReference>
<keyword evidence="3" id="KW-1185">Reference proteome</keyword>
<dbReference type="OrthoDB" id="10062389at2759"/>
<name>V4BFF3_LOTGI</name>
<dbReference type="GeneID" id="20235048"/>
<dbReference type="KEGG" id="lgi:LOTGIDRAFT_145969"/>
<dbReference type="EMBL" id="KB202852">
    <property type="protein sequence ID" value="ESO87644.1"/>
    <property type="molecule type" value="Genomic_DNA"/>
</dbReference>
<feature type="non-terminal residue" evidence="1">
    <location>
        <position position="62"/>
    </location>
</feature>
<organism evidence="1 3">
    <name type="scientific">Lottia gigantea</name>
    <name type="common">Giant owl limpet</name>
    <dbReference type="NCBI Taxonomy" id="225164"/>
    <lineage>
        <taxon>Eukaryota</taxon>
        <taxon>Metazoa</taxon>
        <taxon>Spiralia</taxon>
        <taxon>Lophotrochozoa</taxon>
        <taxon>Mollusca</taxon>
        <taxon>Gastropoda</taxon>
        <taxon>Patellogastropoda</taxon>
        <taxon>Lottioidea</taxon>
        <taxon>Lottiidae</taxon>
        <taxon>Lottia</taxon>
    </lineage>
</organism>
<gene>
    <name evidence="2" type="ORF">LOTGIDRAFT_144586</name>
    <name evidence="1" type="ORF">LOTGIDRAFT_145969</name>
</gene>
<reference evidence="1 3" key="1">
    <citation type="journal article" date="2013" name="Nature">
        <title>Insights into bilaterian evolution from three spiralian genomes.</title>
        <authorList>
            <person name="Simakov O."/>
            <person name="Marletaz F."/>
            <person name="Cho S.J."/>
            <person name="Edsinger-Gonzales E."/>
            <person name="Havlak P."/>
            <person name="Hellsten U."/>
            <person name="Kuo D.H."/>
            <person name="Larsson T."/>
            <person name="Lv J."/>
            <person name="Arendt D."/>
            <person name="Savage R."/>
            <person name="Osoegawa K."/>
            <person name="de Jong P."/>
            <person name="Grimwood J."/>
            <person name="Chapman J.A."/>
            <person name="Shapiro H."/>
            <person name="Aerts A."/>
            <person name="Otillar R.P."/>
            <person name="Terry A.Y."/>
            <person name="Boore J.L."/>
            <person name="Grigoriev I.V."/>
            <person name="Lindberg D.R."/>
            <person name="Seaver E.C."/>
            <person name="Weisblat D.A."/>
            <person name="Putnam N.H."/>
            <person name="Rokhsar D.S."/>
        </authorList>
    </citation>
    <scope>NUCLEOTIDE SEQUENCE [LARGE SCALE GENOMIC DNA]</scope>
</reference>
<protein>
    <submittedName>
        <fullName evidence="1">Uncharacterized protein</fullName>
    </submittedName>
</protein>
<dbReference type="STRING" id="225164.V4BFF3"/>
<evidence type="ECO:0000313" key="2">
    <source>
        <dbReference type="EMBL" id="ESO95596.1"/>
    </source>
</evidence>
<dbReference type="RefSeq" id="XP_009061669.1">
    <property type="nucleotide sequence ID" value="XM_009063421.1"/>
</dbReference>
<dbReference type="AlphaFoldDB" id="V4BFF3"/>
<proteinExistence type="predicted"/>
<dbReference type="HOGENOM" id="CLU_214135_0_0_1"/>
<dbReference type="CTD" id="20235048"/>
<dbReference type="GeneID" id="20234851"/>
<accession>V4BFF3</accession>
<evidence type="ECO:0000313" key="3">
    <source>
        <dbReference type="Proteomes" id="UP000030746"/>
    </source>
</evidence>
<sequence length="62" mass="6980">MTSKHQSDDDYGLTGSTLKWFSSYLTDRFQYVEINNASSKHQQLSCGVPKGSVLGPIIFTMY</sequence>
<dbReference type="OMA" id="SYTWFES"/>
<dbReference type="RefSeq" id="XP_009053719.1">
    <property type="nucleotide sequence ID" value="XM_009055471.1"/>
</dbReference>